<protein>
    <submittedName>
        <fullName evidence="1">Uncharacterized protein</fullName>
    </submittedName>
</protein>
<evidence type="ECO:0000313" key="1">
    <source>
        <dbReference type="EMBL" id="KPN62194.1"/>
    </source>
</evidence>
<accession>A0A0P7JMB3</accession>
<sequence>MTTQADKPMYRLSVALEAAGVKPGKFHRQFYDGVLGQALKTDGEFAAQITDPMRGAGAGRGGGRFVTLEGAVCLAVFFRLLTGGVPSDRALRIARAFILMDELMDEIGNGLRAFNATMPRPAGQVFDGSQDTFLVTVAGVLPADAQDAIAFVPGCDLTAFQIMEWLDFHESGCAPLCLVNLSELIQQMRDGLEADPVAAVQHPGAGYAATGDASSAITDPVPAFLAEFTIRDPSARMSSLEFQRVFHAWLSDWQAAARPHHQGDANSNAVNLANALAACGGRKVKSNGKMAFAGIRWSKTPAAQAFLTGLLELN</sequence>
<dbReference type="Proteomes" id="UP000050471">
    <property type="component" value="Unassembled WGS sequence"/>
</dbReference>
<evidence type="ECO:0000313" key="2">
    <source>
        <dbReference type="Proteomes" id="UP000050471"/>
    </source>
</evidence>
<keyword evidence="2" id="KW-1185">Reference proteome</keyword>
<name>A0A0P7JMB3_9RHOB</name>
<dbReference type="STRING" id="154981.AKJ29_07980"/>
<dbReference type="EMBL" id="LKBA01000019">
    <property type="protein sequence ID" value="KPN62194.1"/>
    <property type="molecule type" value="Genomic_DNA"/>
</dbReference>
<comment type="caution">
    <text evidence="1">The sequence shown here is derived from an EMBL/GenBank/DDBJ whole genome shotgun (WGS) entry which is preliminary data.</text>
</comment>
<proteinExistence type="predicted"/>
<gene>
    <name evidence="1" type="ORF">AKJ29_07980</name>
</gene>
<dbReference type="AlphaFoldDB" id="A0A0P7JMB3"/>
<reference evidence="1 2" key="1">
    <citation type="submission" date="2015-09" db="EMBL/GenBank/DDBJ databases">
        <title>Draft genome sequence of Aliiroseovarius crassostreae CV919-312TSm, the causative agent of Roseovarius Oyster Disease (formerly Juvenile Oyster Disease).</title>
        <authorList>
            <person name="Kessner L."/>
            <person name="Spinard E."/>
            <person name="Nelson D."/>
        </authorList>
    </citation>
    <scope>NUCLEOTIDE SEQUENCE [LARGE SCALE GENOMIC DNA]</scope>
    <source>
        <strain evidence="1 2">CV919-312</strain>
    </source>
</reference>
<organism evidence="1 2">
    <name type="scientific">Aliiroseovarius crassostreae</name>
    <dbReference type="NCBI Taxonomy" id="154981"/>
    <lineage>
        <taxon>Bacteria</taxon>
        <taxon>Pseudomonadati</taxon>
        <taxon>Pseudomonadota</taxon>
        <taxon>Alphaproteobacteria</taxon>
        <taxon>Rhodobacterales</taxon>
        <taxon>Paracoccaceae</taxon>
        <taxon>Aliiroseovarius</taxon>
    </lineage>
</organism>